<comment type="caution">
    <text evidence="5">The sequence shown here is derived from an EMBL/GenBank/DDBJ whole genome shotgun (WGS) entry which is preliminary data.</text>
</comment>
<keyword evidence="3" id="KW-0547">Nucleotide-binding</keyword>
<evidence type="ECO:0000256" key="2">
    <source>
        <dbReference type="ARBA" id="ARBA00022598"/>
    </source>
</evidence>
<dbReference type="GO" id="GO:0005524">
    <property type="term" value="F:ATP binding"/>
    <property type="evidence" value="ECO:0007669"/>
    <property type="project" value="UniProtKB-UniRule"/>
</dbReference>
<proteinExistence type="inferred from homology"/>
<protein>
    <submittedName>
        <fullName evidence="5">ATP-grasp domain-containing protein</fullName>
    </submittedName>
</protein>
<comment type="similarity">
    <text evidence="1">Belongs to the D-alanine--D-alanine ligase family.</text>
</comment>
<dbReference type="Gene3D" id="3.30.470.20">
    <property type="entry name" value="ATP-grasp fold, B domain"/>
    <property type="match status" value="1"/>
</dbReference>
<dbReference type="AlphaFoldDB" id="A0AAW6D2B4"/>
<evidence type="ECO:0000313" key="5">
    <source>
        <dbReference type="EMBL" id="MDB8003388.1"/>
    </source>
</evidence>
<dbReference type="EMBL" id="JAQLXW010000005">
    <property type="protein sequence ID" value="MDB8003388.1"/>
    <property type="molecule type" value="Genomic_DNA"/>
</dbReference>
<dbReference type="Gene3D" id="3.30.1490.20">
    <property type="entry name" value="ATP-grasp fold, A domain"/>
    <property type="match status" value="1"/>
</dbReference>
<dbReference type="GO" id="GO:0008716">
    <property type="term" value="F:D-alanine-D-alanine ligase activity"/>
    <property type="evidence" value="ECO:0007669"/>
    <property type="project" value="InterPro"/>
</dbReference>
<dbReference type="PANTHER" id="PTHR23132:SF23">
    <property type="entry name" value="D-ALANINE--D-ALANINE LIGASE B"/>
    <property type="match status" value="1"/>
</dbReference>
<keyword evidence="3" id="KW-0067">ATP-binding</keyword>
<sequence length="325" mass="35987">MKVAFIYQAKEPPVINGIKKPMKPGGYSDGCADMAYCLRNGGTDVITPAENPDVHKDTDWCFPDTHEGIQQAIDNGADTLWLNTVLYNGHPIDDFSGIYVVGHRTKDVEMYDDKFSTNTLLLQNELPAVTDFLVTADTVYNGEYPCVLKPIRGRGSEGVVKCDTPEEFIKARDTAFASGRYGDTMMAEEYLGGTEVTLTVFPDGTSLPFIERFDQKNGIAPYNGDVPVVKNSRVIEDTPQLTALRKSCELAVWLLGLKAVVRIDCRADKNGNFKMFDFNPKPNLTGASRPHRPDLNSLTLMAAEAAGMDYFGLLTKMLETRYLLD</sequence>
<dbReference type="InterPro" id="IPR011761">
    <property type="entry name" value="ATP-grasp"/>
</dbReference>
<evidence type="ECO:0000313" key="6">
    <source>
        <dbReference type="Proteomes" id="UP001210809"/>
    </source>
</evidence>
<evidence type="ECO:0000256" key="3">
    <source>
        <dbReference type="PROSITE-ProRule" id="PRU00409"/>
    </source>
</evidence>
<accession>A0AAW6D2B4</accession>
<reference evidence="5" key="1">
    <citation type="submission" date="2023-01" db="EMBL/GenBank/DDBJ databases">
        <title>Human gut microbiome strain richness.</title>
        <authorList>
            <person name="Chen-Liaw A."/>
        </authorList>
    </citation>
    <scope>NUCLEOTIDE SEQUENCE</scope>
    <source>
        <strain evidence="5">1001283st1_G1_1001283B150217_161031</strain>
    </source>
</reference>
<evidence type="ECO:0000259" key="4">
    <source>
        <dbReference type="PROSITE" id="PS50975"/>
    </source>
</evidence>
<dbReference type="Pfam" id="PF07478">
    <property type="entry name" value="Dala_Dala_lig_C"/>
    <property type="match status" value="1"/>
</dbReference>
<dbReference type="Proteomes" id="UP001210809">
    <property type="component" value="Unassembled WGS sequence"/>
</dbReference>
<dbReference type="InterPro" id="IPR013815">
    <property type="entry name" value="ATP_grasp_subdomain_1"/>
</dbReference>
<keyword evidence="2" id="KW-0436">Ligase</keyword>
<dbReference type="InterPro" id="IPR011095">
    <property type="entry name" value="Dala_Dala_lig_C"/>
</dbReference>
<dbReference type="PROSITE" id="PS50975">
    <property type="entry name" value="ATP_GRASP"/>
    <property type="match status" value="1"/>
</dbReference>
<feature type="domain" description="ATP-grasp" evidence="4">
    <location>
        <begin position="118"/>
        <end position="319"/>
    </location>
</feature>
<dbReference type="GO" id="GO:0046872">
    <property type="term" value="F:metal ion binding"/>
    <property type="evidence" value="ECO:0007669"/>
    <property type="project" value="InterPro"/>
</dbReference>
<dbReference type="PANTHER" id="PTHR23132">
    <property type="entry name" value="D-ALANINE--D-ALANINE LIGASE"/>
    <property type="match status" value="1"/>
</dbReference>
<name>A0AAW6D2B4_9FIRM</name>
<dbReference type="SUPFAM" id="SSF56059">
    <property type="entry name" value="Glutathione synthetase ATP-binding domain-like"/>
    <property type="match status" value="1"/>
</dbReference>
<gene>
    <name evidence="5" type="ORF">PNE09_04800</name>
</gene>
<organism evidence="5 6">
    <name type="scientific">[Eubacterium] siraeum</name>
    <dbReference type="NCBI Taxonomy" id="39492"/>
    <lineage>
        <taxon>Bacteria</taxon>
        <taxon>Bacillati</taxon>
        <taxon>Bacillota</taxon>
        <taxon>Clostridia</taxon>
        <taxon>Eubacteriales</taxon>
        <taxon>Oscillospiraceae</taxon>
        <taxon>Oscillospiraceae incertae sedis</taxon>
    </lineage>
</organism>
<evidence type="ECO:0000256" key="1">
    <source>
        <dbReference type="ARBA" id="ARBA00010871"/>
    </source>
</evidence>